<organism evidence="1">
    <name type="scientific">Arundo donax</name>
    <name type="common">Giant reed</name>
    <name type="synonym">Donax arundinaceus</name>
    <dbReference type="NCBI Taxonomy" id="35708"/>
    <lineage>
        <taxon>Eukaryota</taxon>
        <taxon>Viridiplantae</taxon>
        <taxon>Streptophyta</taxon>
        <taxon>Embryophyta</taxon>
        <taxon>Tracheophyta</taxon>
        <taxon>Spermatophyta</taxon>
        <taxon>Magnoliopsida</taxon>
        <taxon>Liliopsida</taxon>
        <taxon>Poales</taxon>
        <taxon>Poaceae</taxon>
        <taxon>PACMAD clade</taxon>
        <taxon>Arundinoideae</taxon>
        <taxon>Arundineae</taxon>
        <taxon>Arundo</taxon>
    </lineage>
</organism>
<reference evidence="1" key="2">
    <citation type="journal article" date="2015" name="Data Brief">
        <title>Shoot transcriptome of the giant reed, Arundo donax.</title>
        <authorList>
            <person name="Barrero R.A."/>
            <person name="Guerrero F.D."/>
            <person name="Moolhuijzen P."/>
            <person name="Goolsby J.A."/>
            <person name="Tidwell J."/>
            <person name="Bellgard S.E."/>
            <person name="Bellgard M.I."/>
        </authorList>
    </citation>
    <scope>NUCLEOTIDE SEQUENCE</scope>
    <source>
        <tissue evidence="1">Shoot tissue taken approximately 20 cm above the soil surface</tissue>
    </source>
</reference>
<sequence>MKFTMHFQLVLDVLVFLYKL</sequence>
<evidence type="ECO:0000313" key="1">
    <source>
        <dbReference type="EMBL" id="JAD21785.1"/>
    </source>
</evidence>
<dbReference type="AlphaFoldDB" id="A0A0A8Y926"/>
<dbReference type="EMBL" id="GBRH01276110">
    <property type="protein sequence ID" value="JAD21785.1"/>
    <property type="molecule type" value="Transcribed_RNA"/>
</dbReference>
<accession>A0A0A8Y926</accession>
<proteinExistence type="predicted"/>
<protein>
    <submittedName>
        <fullName evidence="1">Uncharacterized protein</fullName>
    </submittedName>
</protein>
<reference evidence="1" key="1">
    <citation type="submission" date="2014-09" db="EMBL/GenBank/DDBJ databases">
        <authorList>
            <person name="Magalhaes I.L.F."/>
            <person name="Oliveira U."/>
            <person name="Santos F.R."/>
            <person name="Vidigal T.H.D.A."/>
            <person name="Brescovit A.D."/>
            <person name="Santos A.J."/>
        </authorList>
    </citation>
    <scope>NUCLEOTIDE SEQUENCE</scope>
    <source>
        <tissue evidence="1">Shoot tissue taken approximately 20 cm above the soil surface</tissue>
    </source>
</reference>
<name>A0A0A8Y926_ARUDO</name>